<gene>
    <name evidence="1" type="ORF">AsFPU1_3730</name>
</gene>
<protein>
    <submittedName>
        <fullName evidence="1">RNA polymerase beta subunit</fullName>
    </submittedName>
</protein>
<keyword evidence="2" id="KW-1185">Reference proteome</keyword>
<comment type="caution">
    <text evidence="1">The sequence shown here is derived from an EMBL/GenBank/DDBJ whole genome shotgun (WGS) entry which is preliminary data.</text>
</comment>
<dbReference type="Proteomes" id="UP000287247">
    <property type="component" value="Unassembled WGS sequence"/>
</dbReference>
<evidence type="ECO:0000313" key="2">
    <source>
        <dbReference type="Proteomes" id="UP000287247"/>
    </source>
</evidence>
<dbReference type="EMBL" id="BDQK01000016">
    <property type="protein sequence ID" value="GBF82302.1"/>
    <property type="molecule type" value="Genomic_DNA"/>
</dbReference>
<proteinExistence type="predicted"/>
<name>A0A401IM21_APHSA</name>
<evidence type="ECO:0000313" key="1">
    <source>
        <dbReference type="EMBL" id="GBF82302.1"/>
    </source>
</evidence>
<dbReference type="RefSeq" id="WP_124972727.1">
    <property type="nucleotide sequence ID" value="NZ_BDQK01000016.1"/>
</dbReference>
<dbReference type="OrthoDB" id="574254at2"/>
<organism evidence="1 2">
    <name type="scientific">Aphanothece sacrum FPU1</name>
    <dbReference type="NCBI Taxonomy" id="1920663"/>
    <lineage>
        <taxon>Bacteria</taxon>
        <taxon>Bacillati</taxon>
        <taxon>Cyanobacteriota</taxon>
        <taxon>Cyanophyceae</taxon>
        <taxon>Oscillatoriophycideae</taxon>
        <taxon>Chroococcales</taxon>
        <taxon>Aphanothecaceae</taxon>
        <taxon>Aphanothece</taxon>
    </lineage>
</organism>
<accession>A0A401IM21</accession>
<dbReference type="AlphaFoldDB" id="A0A401IM21"/>
<sequence>MSQHTWAGLRVDYFFSTYNWSGIPQKLEPSAILEDPPSWLCFKLGDFIQQANWTGKPSFKPLEKSTQEVSGALVTLPVSTFLGGIVWGNNNKVGVVPKLSSPSPKPSITPPEFNVNNLSDLF</sequence>
<reference evidence="2" key="1">
    <citation type="submission" date="2017-05" db="EMBL/GenBank/DDBJ databases">
        <title>Physiological properties and genetic analysis related to exopolysaccharide production of fresh-water unicellular cyanobacterium Aphanothece sacrum, Suizenji Nori, that has been cultured as a food source in Japan.</title>
        <authorList>
            <person name="Kanesaki Y."/>
            <person name="Yoshikawa S."/>
            <person name="Ohki K."/>
        </authorList>
    </citation>
    <scope>NUCLEOTIDE SEQUENCE [LARGE SCALE GENOMIC DNA]</scope>
    <source>
        <strain evidence="2">FPU1</strain>
    </source>
</reference>